<dbReference type="RefSeq" id="WP_008330492.1">
    <property type="nucleotide sequence ID" value="NZ_CH902578.1"/>
</dbReference>
<dbReference type="InterPro" id="IPR036390">
    <property type="entry name" value="WH_DNA-bd_sf"/>
</dbReference>
<name>A3VHL8_9RHOB</name>
<dbReference type="AlphaFoldDB" id="A3VHL8"/>
<dbReference type="GO" id="GO:0003700">
    <property type="term" value="F:DNA-binding transcription factor activity"/>
    <property type="evidence" value="ECO:0007669"/>
    <property type="project" value="TreeGrafter"/>
</dbReference>
<dbReference type="eggNOG" id="COG1959">
    <property type="taxonomic scope" value="Bacteria"/>
</dbReference>
<gene>
    <name evidence="1" type="ORF">RB2654_08387</name>
</gene>
<dbReference type="SUPFAM" id="SSF46785">
    <property type="entry name" value="Winged helix' DNA-binding domain"/>
    <property type="match status" value="1"/>
</dbReference>
<evidence type="ECO:0000313" key="2">
    <source>
        <dbReference type="Proteomes" id="UP000002931"/>
    </source>
</evidence>
<dbReference type="PANTHER" id="PTHR33221:SF15">
    <property type="entry name" value="HTH-TYPE TRANSCRIPTIONAL REGULATOR YWGB-RELATED"/>
    <property type="match status" value="1"/>
</dbReference>
<comment type="caution">
    <text evidence="1">The sequence shown here is derived from an EMBL/GenBank/DDBJ whole genome shotgun (WGS) entry which is preliminary data.</text>
</comment>
<organism evidence="1 2">
    <name type="scientific">Maritimibacter alkaliphilus HTCC2654</name>
    <dbReference type="NCBI Taxonomy" id="314271"/>
    <lineage>
        <taxon>Bacteria</taxon>
        <taxon>Pseudomonadati</taxon>
        <taxon>Pseudomonadota</taxon>
        <taxon>Alphaproteobacteria</taxon>
        <taxon>Rhodobacterales</taxon>
        <taxon>Roseobacteraceae</taxon>
        <taxon>Maritimibacter</taxon>
    </lineage>
</organism>
<reference evidence="1 2" key="1">
    <citation type="journal article" date="2010" name="J. Bacteriol.">
        <title>Genome sequences of Pelagibaca bermudensis HTCC2601T and Maritimibacter alkaliphilus HTCC2654T, the type strains of two marine Roseobacter genera.</title>
        <authorList>
            <person name="Thrash J.C."/>
            <person name="Cho J.C."/>
            <person name="Ferriera S."/>
            <person name="Johnson J."/>
            <person name="Vergin K.L."/>
            <person name="Giovannoni S.J."/>
        </authorList>
    </citation>
    <scope>NUCLEOTIDE SEQUENCE [LARGE SCALE GENOMIC DNA]</scope>
    <source>
        <strain evidence="1 2">HTCC2654</strain>
    </source>
</reference>
<dbReference type="Gene3D" id="1.10.10.10">
    <property type="entry name" value="Winged helix-like DNA-binding domain superfamily/Winged helix DNA-binding domain"/>
    <property type="match status" value="1"/>
</dbReference>
<accession>A3VHL8</accession>
<dbReference type="EMBL" id="AAMT01000009">
    <property type="protein sequence ID" value="EAQ12209.1"/>
    <property type="molecule type" value="Genomic_DNA"/>
</dbReference>
<dbReference type="PANTHER" id="PTHR33221">
    <property type="entry name" value="WINGED HELIX-TURN-HELIX TRANSCRIPTIONAL REGULATOR, RRF2 FAMILY"/>
    <property type="match status" value="1"/>
</dbReference>
<dbReference type="OrthoDB" id="9800506at2"/>
<dbReference type="Pfam" id="PF02082">
    <property type="entry name" value="Rrf2"/>
    <property type="match status" value="1"/>
</dbReference>
<dbReference type="Proteomes" id="UP000002931">
    <property type="component" value="Unassembled WGS sequence"/>
</dbReference>
<protein>
    <recommendedName>
        <fullName evidence="3">Transcriptional regulator</fullName>
    </recommendedName>
</protein>
<dbReference type="InterPro" id="IPR000944">
    <property type="entry name" value="Tscrpt_reg_Rrf2"/>
</dbReference>
<dbReference type="HOGENOM" id="CLU_107144_4_0_5"/>
<evidence type="ECO:0000313" key="1">
    <source>
        <dbReference type="EMBL" id="EAQ12209.1"/>
    </source>
</evidence>
<evidence type="ECO:0008006" key="3">
    <source>
        <dbReference type="Google" id="ProtNLM"/>
    </source>
</evidence>
<proteinExistence type="predicted"/>
<dbReference type="GO" id="GO:0005829">
    <property type="term" value="C:cytosol"/>
    <property type="evidence" value="ECO:0007669"/>
    <property type="project" value="TreeGrafter"/>
</dbReference>
<dbReference type="STRING" id="314271.RB2654_08387"/>
<dbReference type="PROSITE" id="PS51197">
    <property type="entry name" value="HTH_RRF2_2"/>
    <property type="match status" value="1"/>
</dbReference>
<sequence length="144" mass="15671">MRTDNRLSRVLHALLHLERHDGPATSDEIGRMLNTNATVVRRTMGGLRDAGIVGSVKGHGGGWTLARPLDQITMLTIYDALGEPSLFALGQAQDAPGCRLEQAANTALGKALDGARRRFRKELERVTVADLRDEAGPPDFRFPS</sequence>
<keyword evidence="2" id="KW-1185">Reference proteome</keyword>
<dbReference type="InterPro" id="IPR036388">
    <property type="entry name" value="WH-like_DNA-bd_sf"/>
</dbReference>